<keyword evidence="3" id="KW-1185">Reference proteome</keyword>
<evidence type="ECO:0000313" key="2">
    <source>
        <dbReference type="EMBL" id="KPN64524.1"/>
    </source>
</evidence>
<keyword evidence="1" id="KW-0472">Membrane</keyword>
<evidence type="ECO:0000256" key="1">
    <source>
        <dbReference type="SAM" id="Phobius"/>
    </source>
</evidence>
<dbReference type="EMBL" id="LKBA01000004">
    <property type="protein sequence ID" value="KPN64524.1"/>
    <property type="molecule type" value="Genomic_DNA"/>
</dbReference>
<reference evidence="2 3" key="1">
    <citation type="submission" date="2015-09" db="EMBL/GenBank/DDBJ databases">
        <title>Draft genome sequence of Aliiroseovarius crassostreae CV919-312TSm, the causative agent of Roseovarius Oyster Disease (formerly Juvenile Oyster Disease).</title>
        <authorList>
            <person name="Kessner L."/>
            <person name="Spinard E."/>
            <person name="Nelson D."/>
        </authorList>
    </citation>
    <scope>NUCLEOTIDE SEQUENCE [LARGE SCALE GENOMIC DNA]</scope>
    <source>
        <strain evidence="2 3">CV919-312</strain>
    </source>
</reference>
<comment type="caution">
    <text evidence="2">The sequence shown here is derived from an EMBL/GenBank/DDBJ whole genome shotgun (WGS) entry which is preliminary data.</text>
</comment>
<sequence length="123" mass="13726">MVFSDQGKTQFGRGGVSGDNIDGVDYLNAERASLEVMQAQMQGFLRKRLAMWAIRWGIGMPVAFAVPAIWGLWPWLPMAAGIVALVSLATIMIMWLVLLRKFRSTQASADRLEQVLREEDDLA</sequence>
<dbReference type="Proteomes" id="UP000050471">
    <property type="component" value="Unassembled WGS sequence"/>
</dbReference>
<feature type="transmembrane region" description="Helical" evidence="1">
    <location>
        <begin position="49"/>
        <end position="73"/>
    </location>
</feature>
<proteinExistence type="predicted"/>
<dbReference type="AlphaFoldDB" id="A0A0P7J063"/>
<protein>
    <submittedName>
        <fullName evidence="2">Uncharacterized protein</fullName>
    </submittedName>
</protein>
<accession>A0A0P7J063</accession>
<keyword evidence="1" id="KW-1133">Transmembrane helix</keyword>
<gene>
    <name evidence="2" type="ORF">AKJ29_18145</name>
</gene>
<evidence type="ECO:0000313" key="3">
    <source>
        <dbReference type="Proteomes" id="UP000050471"/>
    </source>
</evidence>
<organism evidence="2 3">
    <name type="scientific">Aliiroseovarius crassostreae</name>
    <dbReference type="NCBI Taxonomy" id="154981"/>
    <lineage>
        <taxon>Bacteria</taxon>
        <taxon>Pseudomonadati</taxon>
        <taxon>Pseudomonadota</taxon>
        <taxon>Alphaproteobacteria</taxon>
        <taxon>Rhodobacterales</taxon>
        <taxon>Paracoccaceae</taxon>
        <taxon>Aliiroseovarius</taxon>
    </lineage>
</organism>
<keyword evidence="1" id="KW-0812">Transmembrane</keyword>
<feature type="transmembrane region" description="Helical" evidence="1">
    <location>
        <begin position="79"/>
        <end position="99"/>
    </location>
</feature>
<name>A0A0P7J063_9RHOB</name>